<dbReference type="Proteomes" id="UP000246171">
    <property type="component" value="Unassembled WGS sequence"/>
</dbReference>
<dbReference type="OrthoDB" id="21416at2759"/>
<name>A0A317UUX1_ASPEC</name>
<evidence type="ECO:0000313" key="2">
    <source>
        <dbReference type="Proteomes" id="UP000246171"/>
    </source>
</evidence>
<dbReference type="AlphaFoldDB" id="A0A317UUX1"/>
<protein>
    <submittedName>
        <fullName evidence="1">Uncharacterized protein</fullName>
    </submittedName>
</protein>
<comment type="caution">
    <text evidence="1">The sequence shown here is derived from an EMBL/GenBank/DDBJ whole genome shotgun (WGS) entry which is preliminary data.</text>
</comment>
<dbReference type="RefSeq" id="XP_025383783.1">
    <property type="nucleotide sequence ID" value="XM_025535555.1"/>
</dbReference>
<organism evidence="1 2">
    <name type="scientific">Aspergillus eucalypticola (strain CBS 122712 / IBT 29274)</name>
    <dbReference type="NCBI Taxonomy" id="1448314"/>
    <lineage>
        <taxon>Eukaryota</taxon>
        <taxon>Fungi</taxon>
        <taxon>Dikarya</taxon>
        <taxon>Ascomycota</taxon>
        <taxon>Pezizomycotina</taxon>
        <taxon>Eurotiomycetes</taxon>
        <taxon>Eurotiomycetidae</taxon>
        <taxon>Eurotiales</taxon>
        <taxon>Aspergillaceae</taxon>
        <taxon>Aspergillus</taxon>
        <taxon>Aspergillus subgen. Circumdati</taxon>
    </lineage>
</organism>
<reference evidence="1" key="1">
    <citation type="submission" date="2016-12" db="EMBL/GenBank/DDBJ databases">
        <title>The genomes of Aspergillus section Nigri reveals drivers in fungal speciation.</title>
        <authorList>
            <consortium name="DOE Joint Genome Institute"/>
            <person name="Vesth T.C."/>
            <person name="Nybo J."/>
            <person name="Theobald S."/>
            <person name="Brandl J."/>
            <person name="Frisvad J.C."/>
            <person name="Nielsen K.F."/>
            <person name="Lyhne E.K."/>
            <person name="Kogle M.E."/>
            <person name="Kuo A."/>
            <person name="Riley R."/>
            <person name="Clum A."/>
            <person name="Nolan M."/>
            <person name="Lipzen A."/>
            <person name="Salamov A."/>
            <person name="Henrissat B."/>
            <person name="Wiebenga A."/>
            <person name="De vries R.P."/>
            <person name="Grigoriev I.V."/>
            <person name="Mortensen U.H."/>
            <person name="Andersen M.R."/>
            <person name="Baker S.E."/>
        </authorList>
    </citation>
    <scope>NUCLEOTIDE SEQUENCE</scope>
    <source>
        <strain evidence="1">CBS 122712</strain>
    </source>
</reference>
<sequence>MFLFAKISVDLFLESGTDVHRVLQGLSMNLNTIYDDLLQKHARRSKVPSELQLLILQFITHVTRPLRLLEIAEMLNDYL</sequence>
<dbReference type="VEuPathDB" id="FungiDB:BO83DRAFT_431011"/>
<proteinExistence type="predicted"/>
<keyword evidence="2" id="KW-1185">Reference proteome</keyword>
<dbReference type="EMBL" id="MSFU01000031">
    <property type="protein sequence ID" value="PWY64312.1"/>
    <property type="molecule type" value="Genomic_DNA"/>
</dbReference>
<gene>
    <name evidence="1" type="ORF">BO83DRAFT_431011</name>
</gene>
<evidence type="ECO:0000313" key="1">
    <source>
        <dbReference type="EMBL" id="PWY64312.1"/>
    </source>
</evidence>
<accession>A0A317UUX1</accession>
<dbReference type="GeneID" id="37057517"/>